<evidence type="ECO:0000256" key="3">
    <source>
        <dbReference type="ARBA" id="ARBA00022452"/>
    </source>
</evidence>
<dbReference type="Pfam" id="PF07715">
    <property type="entry name" value="Plug"/>
    <property type="match status" value="1"/>
</dbReference>
<reference evidence="15 16" key="1">
    <citation type="submission" date="2016-11" db="EMBL/GenBank/DDBJ databases">
        <authorList>
            <person name="Jaros S."/>
            <person name="Januszkiewicz K."/>
            <person name="Wedrychowicz H."/>
        </authorList>
    </citation>
    <scope>NUCLEOTIDE SEQUENCE [LARGE SCALE GENOMIC DNA]</scope>
    <source>
        <strain evidence="15 16">DSM 21425</strain>
    </source>
</reference>
<evidence type="ECO:0000256" key="11">
    <source>
        <dbReference type="RuleBase" id="RU003357"/>
    </source>
</evidence>
<dbReference type="SUPFAM" id="SSF49464">
    <property type="entry name" value="Carboxypeptidase regulatory domain-like"/>
    <property type="match status" value="1"/>
</dbReference>
<evidence type="ECO:0000256" key="12">
    <source>
        <dbReference type="SAM" id="SignalP"/>
    </source>
</evidence>
<evidence type="ECO:0000256" key="2">
    <source>
        <dbReference type="ARBA" id="ARBA00022448"/>
    </source>
</evidence>
<dbReference type="InterPro" id="IPR000531">
    <property type="entry name" value="Beta-barrel_TonB"/>
</dbReference>
<keyword evidence="9 10" id="KW-0998">Cell outer membrane</keyword>
<name>A0A1M6H1B1_9FLAO</name>
<dbReference type="Pfam" id="PF00593">
    <property type="entry name" value="TonB_dep_Rec_b-barrel"/>
    <property type="match status" value="1"/>
</dbReference>
<keyword evidence="4 10" id="KW-0812">Transmembrane</keyword>
<evidence type="ECO:0000313" key="16">
    <source>
        <dbReference type="Proteomes" id="UP000184225"/>
    </source>
</evidence>
<keyword evidence="7 10" id="KW-0472">Membrane</keyword>
<evidence type="ECO:0000313" key="15">
    <source>
        <dbReference type="EMBL" id="SHJ15894.1"/>
    </source>
</evidence>
<evidence type="ECO:0000259" key="14">
    <source>
        <dbReference type="Pfam" id="PF07715"/>
    </source>
</evidence>
<dbReference type="InterPro" id="IPR012910">
    <property type="entry name" value="Plug_dom"/>
</dbReference>
<dbReference type="STRING" id="579105.SAMN04488096_10967"/>
<evidence type="ECO:0000256" key="5">
    <source>
        <dbReference type="ARBA" id="ARBA00022729"/>
    </source>
</evidence>
<comment type="similarity">
    <text evidence="10 11">Belongs to the TonB-dependent receptor family.</text>
</comment>
<dbReference type="InterPro" id="IPR036942">
    <property type="entry name" value="Beta-barrel_TonB_sf"/>
</dbReference>
<evidence type="ECO:0000256" key="8">
    <source>
        <dbReference type="ARBA" id="ARBA00023170"/>
    </source>
</evidence>
<keyword evidence="3 10" id="KW-1134">Transmembrane beta strand</keyword>
<dbReference type="Gene3D" id="2.60.40.1120">
    <property type="entry name" value="Carboxypeptidase-like, regulatory domain"/>
    <property type="match status" value="1"/>
</dbReference>
<accession>A0A1M6H1B1</accession>
<dbReference type="InterPro" id="IPR008969">
    <property type="entry name" value="CarboxyPept-like_regulatory"/>
</dbReference>
<dbReference type="GO" id="GO:0044718">
    <property type="term" value="P:siderophore transmembrane transport"/>
    <property type="evidence" value="ECO:0007669"/>
    <property type="project" value="TreeGrafter"/>
</dbReference>
<keyword evidence="6 11" id="KW-0798">TonB box</keyword>
<dbReference type="InterPro" id="IPR023996">
    <property type="entry name" value="TonB-dep_OMP_SusC/RagA"/>
</dbReference>
<evidence type="ECO:0000256" key="7">
    <source>
        <dbReference type="ARBA" id="ARBA00023136"/>
    </source>
</evidence>
<keyword evidence="2 10" id="KW-0813">Transport</keyword>
<organism evidence="15 16">
    <name type="scientific">Mesonia phycicola</name>
    <dbReference type="NCBI Taxonomy" id="579105"/>
    <lineage>
        <taxon>Bacteria</taxon>
        <taxon>Pseudomonadati</taxon>
        <taxon>Bacteroidota</taxon>
        <taxon>Flavobacteriia</taxon>
        <taxon>Flavobacteriales</taxon>
        <taxon>Flavobacteriaceae</taxon>
        <taxon>Mesonia</taxon>
    </lineage>
</organism>
<protein>
    <submittedName>
        <fullName evidence="15">TonB-linked outer membrane protein, SusC/RagA family</fullName>
    </submittedName>
</protein>
<comment type="subcellular location">
    <subcellularLocation>
        <location evidence="1 10">Cell outer membrane</location>
        <topology evidence="1 10">Multi-pass membrane protein</topology>
    </subcellularLocation>
</comment>
<evidence type="ECO:0000256" key="6">
    <source>
        <dbReference type="ARBA" id="ARBA00023077"/>
    </source>
</evidence>
<dbReference type="InterPro" id="IPR037066">
    <property type="entry name" value="Plug_dom_sf"/>
</dbReference>
<dbReference type="AlphaFoldDB" id="A0A1M6H1B1"/>
<sequence>MKLKFLYVLLFISSFYGFSQNSFELSGVVVSAKDGIPIIGANIVIAEENRGTTTDFDGNFSLTVSENDVVTISYVGFKTQTFIVSGPESIEVSLEEDASTLDEVVVVAYGTQKKSSVTGSVARLENENLDELPYSTVDQALKGKLAGVSIQNVSSEVGTSPQISIRGLTSISANSSPLVVVDGFPIADGLEFINPSSIKSVEVLKDASSTALYGSRGANGVILVTTKNGSTTPKYSFKTFTGFKSPYKELDVLDAFEYTDLLLNQRQLVEDYEAAQNGTTPQTLDYSDRERAQRIVAAGSGGADWTEEAQRSTPTIKNYQFDVSGGNKQTKYYISTQWIEDEGILKDNYNNRLNLSGRLSTKLSEDLEIGFNFRPSFNRTRRSTVRFSDYARSHQWLPVRHNEFTSELTGQAVGSYAHARHFNNTTYNYQDLDGQDQTFTISSLWGTSNNNPIARMENEARTQYDYRMVADGFTKWKITDDLSYRGTIGAYYRQRDYEIFRNSLADRTGQAYGLNESSLRTRVISEHTLNYDYRIKDHDIDALIGSTYEYTGIKEANIAGNQFPTDLIETLNAATVIDAGDTYTYKEEISLVSFLARVNYEYDGKYLASVAARYDGSSLFGPENKYGFFPSASVGWNVHKENFWKNNIGFVNQFKIRSSFGITGNNNIENYAFTNLLYPSNYSLGENGGAVASGLGETGATLGNSAISWEQTYQYDTGIELSFFDNKLSLIGDYYYSVTDQLLLQQNVSYITGHDNYWNNIGKIQNQGIELVLAASLGNDNFSWDGNINFSTNQNKLISLGGEEQFINQGERSEQYISKVGEEAIQFYGYKMAGIWQNQDQIDNLPSSSDDAVGGIRVEDINGDGIIDSEDRTTLGSPFPDFTWGFSNTFKYKGFDLYFLLQGSHGAEVFYGDGYYTETRYLQRDFVDGWWFNENFAATKPREKLGRDWVLTDYLIQDASYISLREVIIGYSIPSKWLEKTKLDKVRVFASGQNVLYLMSDDYYGLNPEALSTSSEYSSPLISGYQRGAYPIQQQFSVGVDINF</sequence>
<dbReference type="GO" id="GO:0009279">
    <property type="term" value="C:cell outer membrane"/>
    <property type="evidence" value="ECO:0007669"/>
    <property type="project" value="UniProtKB-SubCell"/>
</dbReference>
<keyword evidence="5 12" id="KW-0732">Signal</keyword>
<dbReference type="PANTHER" id="PTHR30069:SF29">
    <property type="entry name" value="HEMOGLOBIN AND HEMOGLOBIN-HAPTOGLOBIN-BINDING PROTEIN 1-RELATED"/>
    <property type="match status" value="1"/>
</dbReference>
<feature type="signal peptide" evidence="12">
    <location>
        <begin position="1"/>
        <end position="19"/>
    </location>
</feature>
<dbReference type="Proteomes" id="UP000184225">
    <property type="component" value="Unassembled WGS sequence"/>
</dbReference>
<evidence type="ECO:0000256" key="4">
    <source>
        <dbReference type="ARBA" id="ARBA00022692"/>
    </source>
</evidence>
<dbReference type="Pfam" id="PF13715">
    <property type="entry name" value="CarbopepD_reg_2"/>
    <property type="match status" value="1"/>
</dbReference>
<evidence type="ECO:0000256" key="10">
    <source>
        <dbReference type="PROSITE-ProRule" id="PRU01360"/>
    </source>
</evidence>
<dbReference type="RefSeq" id="WP_073153024.1">
    <property type="nucleotide sequence ID" value="NZ_FQYY01000009.1"/>
</dbReference>
<dbReference type="SUPFAM" id="SSF56935">
    <property type="entry name" value="Porins"/>
    <property type="match status" value="1"/>
</dbReference>
<keyword evidence="16" id="KW-1185">Reference proteome</keyword>
<feature type="domain" description="TonB-dependent receptor plug" evidence="14">
    <location>
        <begin position="114"/>
        <end position="221"/>
    </location>
</feature>
<evidence type="ECO:0000256" key="1">
    <source>
        <dbReference type="ARBA" id="ARBA00004571"/>
    </source>
</evidence>
<feature type="domain" description="TonB-dependent receptor-like beta-barrel" evidence="13">
    <location>
        <begin position="419"/>
        <end position="885"/>
    </location>
</feature>
<dbReference type="PROSITE" id="PS52016">
    <property type="entry name" value="TONB_DEPENDENT_REC_3"/>
    <property type="match status" value="1"/>
</dbReference>
<dbReference type="NCBIfam" id="TIGR04056">
    <property type="entry name" value="OMP_RagA_SusC"/>
    <property type="match status" value="1"/>
</dbReference>
<feature type="chain" id="PRO_5012500262" evidence="12">
    <location>
        <begin position="20"/>
        <end position="1044"/>
    </location>
</feature>
<evidence type="ECO:0000256" key="9">
    <source>
        <dbReference type="ARBA" id="ARBA00023237"/>
    </source>
</evidence>
<gene>
    <name evidence="15" type="ORF">SAMN04488096_10967</name>
</gene>
<dbReference type="NCBIfam" id="TIGR04057">
    <property type="entry name" value="SusC_RagA_signa"/>
    <property type="match status" value="1"/>
</dbReference>
<dbReference type="PANTHER" id="PTHR30069">
    <property type="entry name" value="TONB-DEPENDENT OUTER MEMBRANE RECEPTOR"/>
    <property type="match status" value="1"/>
</dbReference>
<dbReference type="GO" id="GO:0015344">
    <property type="term" value="F:siderophore uptake transmembrane transporter activity"/>
    <property type="evidence" value="ECO:0007669"/>
    <property type="project" value="TreeGrafter"/>
</dbReference>
<dbReference type="InterPro" id="IPR023997">
    <property type="entry name" value="TonB-dep_OMP_SusC/RagA_CS"/>
</dbReference>
<keyword evidence="8" id="KW-0675">Receptor</keyword>
<dbReference type="OrthoDB" id="9768177at2"/>
<dbReference type="InterPro" id="IPR039426">
    <property type="entry name" value="TonB-dep_rcpt-like"/>
</dbReference>
<dbReference type="Gene3D" id="2.170.130.10">
    <property type="entry name" value="TonB-dependent receptor, plug domain"/>
    <property type="match status" value="1"/>
</dbReference>
<evidence type="ECO:0000259" key="13">
    <source>
        <dbReference type="Pfam" id="PF00593"/>
    </source>
</evidence>
<proteinExistence type="inferred from homology"/>
<dbReference type="EMBL" id="FQYY01000009">
    <property type="protein sequence ID" value="SHJ15894.1"/>
    <property type="molecule type" value="Genomic_DNA"/>
</dbReference>
<dbReference type="Gene3D" id="2.40.170.20">
    <property type="entry name" value="TonB-dependent receptor, beta-barrel domain"/>
    <property type="match status" value="1"/>
</dbReference>